<dbReference type="KEGG" id="nnu:104598142"/>
<dbReference type="GeneID" id="104598142"/>
<dbReference type="InterPro" id="IPR002885">
    <property type="entry name" value="PPR_rpt"/>
</dbReference>
<protein>
    <submittedName>
        <fullName evidence="2">Pentatricopeptide repeat-containing protein At3g05240</fullName>
    </submittedName>
</protein>
<dbReference type="AlphaFoldDB" id="A0A1U7ZX78"/>
<dbReference type="InterPro" id="IPR046848">
    <property type="entry name" value="E_motif"/>
</dbReference>
<evidence type="ECO:0000313" key="1">
    <source>
        <dbReference type="Proteomes" id="UP000189703"/>
    </source>
</evidence>
<gene>
    <name evidence="2" type="primary">LOC104598142</name>
</gene>
<dbReference type="OrthoDB" id="736185at2759"/>
<evidence type="ECO:0000313" key="2">
    <source>
        <dbReference type="RefSeq" id="XP_010258369.1"/>
    </source>
</evidence>
<dbReference type="NCBIfam" id="TIGR00756">
    <property type="entry name" value="PPR"/>
    <property type="match status" value="6"/>
</dbReference>
<dbReference type="FunFam" id="1.25.40.10:FF:000031">
    <property type="entry name" value="Pentatricopeptide repeat-containing protein mitochondrial"/>
    <property type="match status" value="1"/>
</dbReference>
<proteinExistence type="predicted"/>
<keyword evidence="1" id="KW-1185">Reference proteome</keyword>
<reference evidence="2" key="1">
    <citation type="submission" date="2025-08" db="UniProtKB">
        <authorList>
            <consortium name="RefSeq"/>
        </authorList>
    </citation>
    <scope>IDENTIFICATION</scope>
</reference>
<dbReference type="PANTHER" id="PTHR47926">
    <property type="entry name" value="PENTATRICOPEPTIDE REPEAT-CONTAINING PROTEIN"/>
    <property type="match status" value="1"/>
</dbReference>
<dbReference type="FunFam" id="1.25.40.10:FF:000184">
    <property type="entry name" value="Pentatricopeptide repeat-containing protein, chloroplastic"/>
    <property type="match status" value="1"/>
</dbReference>
<dbReference type="InterPro" id="IPR046960">
    <property type="entry name" value="PPR_At4g14850-like_plant"/>
</dbReference>
<dbReference type="InterPro" id="IPR011990">
    <property type="entry name" value="TPR-like_helical_dom_sf"/>
</dbReference>
<dbReference type="Pfam" id="PF20431">
    <property type="entry name" value="E_motif"/>
    <property type="match status" value="1"/>
</dbReference>
<dbReference type="eggNOG" id="KOG4197">
    <property type="taxonomic scope" value="Eukaryota"/>
</dbReference>
<name>A0A1U7ZX78_NELNU</name>
<dbReference type="FunFam" id="1.25.40.10:FF:000361">
    <property type="entry name" value="Pentatricopeptide repeat-containing protein chloroplastic"/>
    <property type="match status" value="1"/>
</dbReference>
<accession>A0A1U7ZX78</accession>
<dbReference type="GO" id="GO:0009451">
    <property type="term" value="P:RNA modification"/>
    <property type="evidence" value="ECO:0007669"/>
    <property type="project" value="InterPro"/>
</dbReference>
<dbReference type="GO" id="GO:0003723">
    <property type="term" value="F:RNA binding"/>
    <property type="evidence" value="ECO:0007669"/>
    <property type="project" value="InterPro"/>
</dbReference>
<dbReference type="Proteomes" id="UP000189703">
    <property type="component" value="Unplaced"/>
</dbReference>
<dbReference type="Pfam" id="PF01535">
    <property type="entry name" value="PPR"/>
    <property type="match status" value="3"/>
</dbReference>
<organism evidence="1 2">
    <name type="scientific">Nelumbo nucifera</name>
    <name type="common">Sacred lotus</name>
    <dbReference type="NCBI Taxonomy" id="4432"/>
    <lineage>
        <taxon>Eukaryota</taxon>
        <taxon>Viridiplantae</taxon>
        <taxon>Streptophyta</taxon>
        <taxon>Embryophyta</taxon>
        <taxon>Tracheophyta</taxon>
        <taxon>Spermatophyta</taxon>
        <taxon>Magnoliopsida</taxon>
        <taxon>Proteales</taxon>
        <taxon>Nelumbonaceae</taxon>
        <taxon>Nelumbo</taxon>
    </lineage>
</organism>
<dbReference type="PROSITE" id="PS51375">
    <property type="entry name" value="PPR"/>
    <property type="match status" value="4"/>
</dbReference>
<dbReference type="Gene3D" id="1.25.40.10">
    <property type="entry name" value="Tetratricopeptide repeat domain"/>
    <property type="match status" value="4"/>
</dbReference>
<sequence>MWEKLSHLLRRKTDRFSYRDLLQIHAQLITTGFHVYRSWLLAFLELCASNPSALDHATALLRHIKHPDVSLWRVMIRRYASDVNPHHSLSFFRDMLRIKGDAHLDPFICASVIKACGKVAAIREGKSVHCQVLRIGLDSNVNILNTLIHFYSNTANSISRCYTLFDRMPQRTIVTVNCMISGCMKNELFEVGLRLFNQVQGGSFELGMKPNDVTLVILLSACAEFGDLGIGKSLHSYCCKANLCLEISTCNALINLYSKFGFMEEATRLFGEMPQRDLISWNTIIKGYAENNDCRKALALFREMRGGDLEGDGITLISLLSGCAQSRDLDMGKWVHAYLKIRGLAITIPVGTALINMYSKCGLIDFARRVFDELSHKNIVSWNSMIHGYVECGLFKEAFGLFDLMRCQGLKPDEITMLALVLACRNSGQLNHGIQIHSYIENSGLNGKPLLDNALIDMYAKCGSMNRAKRVFDKMKMLQRDVFSWTSIIVGHAINGQGEEALNAFQQMRAANINPNAVTFIGVLLACDHAGLVEDGFHLYQSMLKVHKIEPSIEHYGCMIDMLARAGLLEGAHEFVKNMPIEPNAVVWRMLISACRIHGEVDLGLSLVDGLLETKKLRGTEEYVISSNVLAEAGRWDDVLRARRLMLAQQVMKKPGRSSISAVTE</sequence>
<dbReference type="OMA" id="MCAEKVE"/>
<dbReference type="Pfam" id="PF13041">
    <property type="entry name" value="PPR_2"/>
    <property type="match status" value="3"/>
</dbReference>
<dbReference type="RefSeq" id="XP_010258369.1">
    <property type="nucleotide sequence ID" value="XM_010260067.2"/>
</dbReference>